<dbReference type="OrthoDB" id="3548481at2759"/>
<evidence type="ECO:0000313" key="1">
    <source>
        <dbReference type="EMBL" id="RKF60648.1"/>
    </source>
</evidence>
<sequence>MVTRISPCSTIIYTVGSRTPGKGHDIGFVIKKTYTRETKCVSYNLGCNIGIADAETCCNMNG</sequence>
<dbReference type="EMBL" id="MCBR01016386">
    <property type="protein sequence ID" value="RKF60648.1"/>
    <property type="molecule type" value="Genomic_DNA"/>
</dbReference>
<accession>A0A420HT79</accession>
<protein>
    <submittedName>
        <fullName evidence="1">Uncharacterized protein</fullName>
    </submittedName>
</protein>
<reference evidence="1 2" key="1">
    <citation type="journal article" date="2018" name="BMC Genomics">
        <title>Comparative genome analyses reveal sequence features reflecting distinct modes of host-adaptation between dicot and monocot powdery mildew.</title>
        <authorList>
            <person name="Wu Y."/>
            <person name="Ma X."/>
            <person name="Pan Z."/>
            <person name="Kale S.D."/>
            <person name="Song Y."/>
            <person name="King H."/>
            <person name="Zhang Q."/>
            <person name="Presley C."/>
            <person name="Deng X."/>
            <person name="Wei C.I."/>
            <person name="Xiao S."/>
        </authorList>
    </citation>
    <scope>NUCLEOTIDE SEQUENCE [LARGE SCALE GENOMIC DNA]</scope>
    <source>
        <strain evidence="1">UCSC1</strain>
    </source>
</reference>
<dbReference type="Proteomes" id="UP000285405">
    <property type="component" value="Unassembled WGS sequence"/>
</dbReference>
<evidence type="ECO:0000313" key="2">
    <source>
        <dbReference type="Proteomes" id="UP000285405"/>
    </source>
</evidence>
<dbReference type="AlphaFoldDB" id="A0A420HT79"/>
<proteinExistence type="predicted"/>
<organism evidence="1 2">
    <name type="scientific">Golovinomyces cichoracearum</name>
    <dbReference type="NCBI Taxonomy" id="62708"/>
    <lineage>
        <taxon>Eukaryota</taxon>
        <taxon>Fungi</taxon>
        <taxon>Dikarya</taxon>
        <taxon>Ascomycota</taxon>
        <taxon>Pezizomycotina</taxon>
        <taxon>Leotiomycetes</taxon>
        <taxon>Erysiphales</taxon>
        <taxon>Erysiphaceae</taxon>
        <taxon>Golovinomyces</taxon>
    </lineage>
</organism>
<gene>
    <name evidence="1" type="ORF">GcC1_163017</name>
</gene>
<comment type="caution">
    <text evidence="1">The sequence shown here is derived from an EMBL/GenBank/DDBJ whole genome shotgun (WGS) entry which is preliminary data.</text>
</comment>
<name>A0A420HT79_9PEZI</name>